<keyword evidence="2" id="KW-1185">Reference proteome</keyword>
<protein>
    <submittedName>
        <fullName evidence="1">Uncharacterized protein</fullName>
    </submittedName>
</protein>
<name>A0A120CTU2_HYPSL</name>
<comment type="caution">
    <text evidence="1">The sequence shown here is derived from an EMBL/GenBank/DDBJ whole genome shotgun (WGS) entry which is preliminary data.</text>
</comment>
<gene>
    <name evidence="1" type="ORF">APY04_2939</name>
</gene>
<organism evidence="1 2">
    <name type="scientific">Hyphomicrobium sulfonivorans</name>
    <dbReference type="NCBI Taxonomy" id="121290"/>
    <lineage>
        <taxon>Bacteria</taxon>
        <taxon>Pseudomonadati</taxon>
        <taxon>Pseudomonadota</taxon>
        <taxon>Alphaproteobacteria</taxon>
        <taxon>Hyphomicrobiales</taxon>
        <taxon>Hyphomicrobiaceae</taxon>
        <taxon>Hyphomicrobium</taxon>
    </lineage>
</organism>
<proteinExistence type="predicted"/>
<evidence type="ECO:0000313" key="1">
    <source>
        <dbReference type="EMBL" id="KWT65190.1"/>
    </source>
</evidence>
<dbReference type="Proteomes" id="UP000059074">
    <property type="component" value="Unassembled WGS sequence"/>
</dbReference>
<evidence type="ECO:0000313" key="2">
    <source>
        <dbReference type="Proteomes" id="UP000059074"/>
    </source>
</evidence>
<dbReference type="EMBL" id="LMTR01000082">
    <property type="protein sequence ID" value="KWT65190.1"/>
    <property type="molecule type" value="Genomic_DNA"/>
</dbReference>
<accession>A0A120CTU2</accession>
<dbReference type="AlphaFoldDB" id="A0A120CTU2"/>
<reference evidence="1 2" key="1">
    <citation type="submission" date="2015-10" db="EMBL/GenBank/DDBJ databases">
        <title>Transcriptomic analysis of a linuron degrading triple-species bacterial consortium.</title>
        <authorList>
            <person name="Albers P."/>
        </authorList>
    </citation>
    <scope>NUCLEOTIDE SEQUENCE [LARGE SCALE GENOMIC DNA]</scope>
    <source>
        <strain evidence="1 2">WDL6</strain>
    </source>
</reference>
<sequence length="39" mass="4271">MHAPRAQMDTKKRMVAATIRSVDVAILRSQISSGSVSDR</sequence>